<proteinExistence type="inferred from homology"/>
<keyword evidence="6 7" id="KW-0408">Iron</keyword>
<sequence>MAERELNRPKIRKNSSFGLIHLQRKYLPLMPIQRPFNIQAWIEEHRHLLKPPVGNQQVFKANDDFIVMVVGGPNARKDYHYDKGEELFYQLEGDITLKIIEDGKPVDITIRQGDMFLLPPEVPHSPRRPANTIGLVIERYRKPDEMDGFMWFCEHCGNKLYEEFIPVSDIVGQLPKVMNAFFSSETLRTCDTCGTVMEAPVQPK</sequence>
<keyword evidence="9" id="KW-1185">Reference proteome</keyword>
<evidence type="ECO:0000256" key="5">
    <source>
        <dbReference type="ARBA" id="ARBA00023002"/>
    </source>
</evidence>
<dbReference type="EMBL" id="FNFO01000003">
    <property type="protein sequence ID" value="SDK70656.1"/>
    <property type="molecule type" value="Genomic_DNA"/>
</dbReference>
<dbReference type="InterPro" id="IPR014710">
    <property type="entry name" value="RmlC-like_jellyroll"/>
</dbReference>
<gene>
    <name evidence="7" type="primary">nbaC</name>
    <name evidence="8" type="ORF">SAMN05421823_103338</name>
</gene>
<evidence type="ECO:0000313" key="8">
    <source>
        <dbReference type="EMBL" id="SDK70656.1"/>
    </source>
</evidence>
<feature type="binding site" evidence="7">
    <location>
        <position position="153"/>
    </location>
    <ligand>
        <name>Fe cation</name>
        <dbReference type="ChEBI" id="CHEBI:24875"/>
        <label>2</label>
    </ligand>
</feature>
<feature type="binding site" evidence="7">
    <location>
        <position position="124"/>
    </location>
    <ligand>
        <name>Fe cation</name>
        <dbReference type="ChEBI" id="CHEBI:24875"/>
        <label>1</label>
        <note>catalytic</note>
    </ligand>
</feature>
<dbReference type="GO" id="GO:0043420">
    <property type="term" value="P:anthranilate metabolic process"/>
    <property type="evidence" value="ECO:0007669"/>
    <property type="project" value="UniProtKB-UniRule"/>
</dbReference>
<dbReference type="PANTHER" id="PTHR15497">
    <property type="entry name" value="3-HYDROXYANTHRANILATE 3,4-DIOXYGENASE"/>
    <property type="match status" value="1"/>
</dbReference>
<evidence type="ECO:0000256" key="4">
    <source>
        <dbReference type="ARBA" id="ARBA00022964"/>
    </source>
</evidence>
<reference evidence="8 9" key="1">
    <citation type="submission" date="2016-10" db="EMBL/GenBank/DDBJ databases">
        <authorList>
            <person name="de Groot N.N."/>
        </authorList>
    </citation>
    <scope>NUCLEOTIDE SEQUENCE [LARGE SCALE GENOMIC DNA]</scope>
    <source>
        <strain evidence="8 9">DSM 25186</strain>
    </source>
</reference>
<feature type="binding site" evidence="7">
    <location>
        <position position="80"/>
    </location>
    <ligand>
        <name>Fe cation</name>
        <dbReference type="ChEBI" id="CHEBI:24875"/>
        <label>1</label>
        <note>catalytic</note>
    </ligand>
</feature>
<accession>A0A1G9E3C8</accession>
<dbReference type="CDD" id="cd06123">
    <property type="entry name" value="cupin_HAO"/>
    <property type="match status" value="1"/>
</dbReference>
<dbReference type="InterPro" id="IPR010329">
    <property type="entry name" value="3hydroanth_dOase"/>
</dbReference>
<feature type="binding site" evidence="7">
    <location>
        <position position="76"/>
    </location>
    <ligand>
        <name>O2</name>
        <dbReference type="ChEBI" id="CHEBI:15379"/>
    </ligand>
</feature>
<dbReference type="InterPro" id="IPR011051">
    <property type="entry name" value="RmlC_Cupin_sf"/>
</dbReference>
<keyword evidence="3 7" id="KW-0479">Metal-binding</keyword>
<feature type="binding site" evidence="7">
    <location>
        <position position="128"/>
    </location>
    <ligand>
        <name>substrate</name>
    </ligand>
</feature>
<keyword evidence="5 7" id="KW-0560">Oxidoreductase</keyword>
<dbReference type="Proteomes" id="UP000198510">
    <property type="component" value="Unassembled WGS sequence"/>
</dbReference>
<feature type="binding site" evidence="7">
    <location>
        <position position="138"/>
    </location>
    <ligand>
        <name>substrate</name>
    </ligand>
</feature>
<organism evidence="8 9">
    <name type="scientific">Catalinimonas alkaloidigena</name>
    <dbReference type="NCBI Taxonomy" id="1075417"/>
    <lineage>
        <taxon>Bacteria</taxon>
        <taxon>Pseudomonadati</taxon>
        <taxon>Bacteroidota</taxon>
        <taxon>Cytophagia</taxon>
        <taxon>Cytophagales</taxon>
        <taxon>Catalimonadaceae</taxon>
        <taxon>Catalinimonas</taxon>
    </lineage>
</organism>
<feature type="binding site" evidence="7">
    <location>
        <position position="86"/>
    </location>
    <ligand>
        <name>substrate</name>
    </ligand>
</feature>
<dbReference type="HAMAP" id="MF_00825">
    <property type="entry name" value="3_HAO"/>
    <property type="match status" value="1"/>
</dbReference>
<dbReference type="Pfam" id="PF06052">
    <property type="entry name" value="3-HAO"/>
    <property type="match status" value="1"/>
</dbReference>
<feature type="binding site" evidence="7">
    <location>
        <position position="86"/>
    </location>
    <ligand>
        <name>Fe cation</name>
        <dbReference type="ChEBI" id="CHEBI:24875"/>
        <label>1</label>
        <note>catalytic</note>
    </ligand>
</feature>
<feature type="binding site" evidence="7">
    <location>
        <position position="156"/>
    </location>
    <ligand>
        <name>Fe cation</name>
        <dbReference type="ChEBI" id="CHEBI:24875"/>
        <label>2</label>
    </ligand>
</feature>
<dbReference type="UniPathway" id="UPA00253">
    <property type="reaction ID" value="UER00330"/>
</dbReference>
<dbReference type="SUPFAM" id="SSF51182">
    <property type="entry name" value="RmlC-like cupins"/>
    <property type="match status" value="1"/>
</dbReference>
<dbReference type="GO" id="GO:0008198">
    <property type="term" value="F:ferrous iron binding"/>
    <property type="evidence" value="ECO:0007669"/>
    <property type="project" value="UniProtKB-UniRule"/>
</dbReference>
<evidence type="ECO:0000256" key="7">
    <source>
        <dbReference type="HAMAP-Rule" id="MF_00825"/>
    </source>
</evidence>
<comment type="similarity">
    <text evidence="7">Belongs to the 3-HAO family.</text>
</comment>
<comment type="catalytic activity">
    <reaction evidence="7">
        <text>3-hydroxyanthranilate + O2 = (2Z,4Z)-2-amino-3-carboxymuconate 6-semialdehyde</text>
        <dbReference type="Rhea" id="RHEA:17953"/>
        <dbReference type="ChEBI" id="CHEBI:15379"/>
        <dbReference type="ChEBI" id="CHEBI:36559"/>
        <dbReference type="ChEBI" id="CHEBI:77612"/>
        <dbReference type="EC" id="1.13.11.6"/>
    </reaction>
</comment>
<evidence type="ECO:0000256" key="6">
    <source>
        <dbReference type="ARBA" id="ARBA00023004"/>
    </source>
</evidence>
<dbReference type="GO" id="GO:0019805">
    <property type="term" value="P:quinolinate biosynthetic process"/>
    <property type="evidence" value="ECO:0007669"/>
    <property type="project" value="UniProtKB-UniRule"/>
</dbReference>
<name>A0A1G9E3C8_9BACT</name>
<dbReference type="STRING" id="1075417.SAMN05421823_103338"/>
<dbReference type="NCBIfam" id="TIGR03037">
    <property type="entry name" value="anthran_nbaC"/>
    <property type="match status" value="1"/>
</dbReference>
<dbReference type="EC" id="1.13.11.6" evidence="7"/>
<keyword evidence="4 7" id="KW-0223">Dioxygenase</keyword>
<dbReference type="AlphaFoldDB" id="A0A1G9E3C8"/>
<protein>
    <recommendedName>
        <fullName evidence="7">3-hydroxyanthranilate 3,4-dioxygenase</fullName>
        <ecNumber evidence="7">1.13.11.6</ecNumber>
    </recommendedName>
    <alternativeName>
        <fullName evidence="7">3-hydroxyanthranilate oxygenase</fullName>
        <shortName evidence="7">3-HAO</shortName>
    </alternativeName>
    <alternativeName>
        <fullName evidence="7">3-hydroxyanthranilic acid dioxygenase</fullName>
        <shortName evidence="7">HAD</shortName>
    </alternativeName>
</protein>
<comment type="cofactor">
    <cofactor evidence="7">
        <name>Fe(2+)</name>
        <dbReference type="ChEBI" id="CHEBI:29033"/>
    </cofactor>
    <text evidence="7">Binds 2 Fe(2+) ions per subunit.</text>
</comment>
<dbReference type="GO" id="GO:0006569">
    <property type="term" value="P:L-tryptophan catabolic process"/>
    <property type="evidence" value="ECO:0007669"/>
    <property type="project" value="UniProtKB-UniRule"/>
</dbReference>
<evidence type="ECO:0000256" key="3">
    <source>
        <dbReference type="ARBA" id="ARBA00022723"/>
    </source>
</evidence>
<dbReference type="GO" id="GO:0009435">
    <property type="term" value="P:NAD+ biosynthetic process"/>
    <property type="evidence" value="ECO:0007669"/>
    <property type="project" value="UniProtKB-UniPathway"/>
</dbReference>
<evidence type="ECO:0000313" key="9">
    <source>
        <dbReference type="Proteomes" id="UP000198510"/>
    </source>
</evidence>
<dbReference type="NCBIfam" id="NF009763">
    <property type="entry name" value="PRK13264.1"/>
    <property type="match status" value="1"/>
</dbReference>
<keyword evidence="2 7" id="KW-0662">Pyridine nucleotide biosynthesis</keyword>
<feature type="binding site" evidence="7">
    <location>
        <position position="190"/>
    </location>
    <ligand>
        <name>Fe cation</name>
        <dbReference type="ChEBI" id="CHEBI:24875"/>
        <label>2</label>
    </ligand>
</feature>
<feature type="binding site" evidence="7">
    <location>
        <position position="193"/>
    </location>
    <ligand>
        <name>Fe cation</name>
        <dbReference type="ChEBI" id="CHEBI:24875"/>
        <label>2</label>
    </ligand>
</feature>
<dbReference type="Gene3D" id="2.60.120.10">
    <property type="entry name" value="Jelly Rolls"/>
    <property type="match status" value="1"/>
</dbReference>
<evidence type="ECO:0000256" key="1">
    <source>
        <dbReference type="ARBA" id="ARBA00002752"/>
    </source>
</evidence>
<dbReference type="GO" id="GO:0000334">
    <property type="term" value="F:3-hydroxyanthranilate 3,4-dioxygenase activity"/>
    <property type="evidence" value="ECO:0007669"/>
    <property type="project" value="UniProtKB-UniRule"/>
</dbReference>
<evidence type="ECO:0000256" key="2">
    <source>
        <dbReference type="ARBA" id="ARBA00022642"/>
    </source>
</evidence>
<comment type="function">
    <text evidence="1 7">Catalyzes the oxidative ring opening of 3-hydroxyanthranilate to 2-amino-3-carboxymuconate semialdehyde, which spontaneously cyclizes to quinolinate.</text>
</comment>
<dbReference type="PANTHER" id="PTHR15497:SF1">
    <property type="entry name" value="3-HYDROXYANTHRANILATE 3,4-DIOXYGENASE"/>
    <property type="match status" value="1"/>
</dbReference>
<comment type="pathway">
    <text evidence="7">Cofactor biosynthesis; NAD(+) biosynthesis; quinolinate from L-kynurenine: step 3/3.</text>
</comment>